<dbReference type="InterPro" id="IPR002656">
    <property type="entry name" value="Acyl_transf_3_dom"/>
</dbReference>
<organism evidence="3 4">
    <name type="scientific">Methylobacterium brachiatum</name>
    <dbReference type="NCBI Taxonomy" id="269660"/>
    <lineage>
        <taxon>Bacteria</taxon>
        <taxon>Pseudomonadati</taxon>
        <taxon>Pseudomonadota</taxon>
        <taxon>Alphaproteobacteria</taxon>
        <taxon>Hyphomicrobiales</taxon>
        <taxon>Methylobacteriaceae</taxon>
        <taxon>Methylobacterium</taxon>
    </lineage>
</organism>
<evidence type="ECO:0000256" key="1">
    <source>
        <dbReference type="SAM" id="Phobius"/>
    </source>
</evidence>
<evidence type="ECO:0000313" key="3">
    <source>
        <dbReference type="EMBL" id="MDQ0542378.1"/>
    </source>
</evidence>
<feature type="transmembrane region" description="Helical" evidence="1">
    <location>
        <begin position="291"/>
        <end position="310"/>
    </location>
</feature>
<dbReference type="PANTHER" id="PTHR23028:SF53">
    <property type="entry name" value="ACYL_TRANSF_3 DOMAIN-CONTAINING PROTEIN"/>
    <property type="match status" value="1"/>
</dbReference>
<dbReference type="Pfam" id="PF01757">
    <property type="entry name" value="Acyl_transf_3"/>
    <property type="match status" value="1"/>
</dbReference>
<dbReference type="PANTHER" id="PTHR23028">
    <property type="entry name" value="ACETYLTRANSFERASE"/>
    <property type="match status" value="1"/>
</dbReference>
<feature type="transmembrane region" description="Helical" evidence="1">
    <location>
        <begin position="71"/>
        <end position="89"/>
    </location>
</feature>
<dbReference type="GO" id="GO:0016020">
    <property type="term" value="C:membrane"/>
    <property type="evidence" value="ECO:0007669"/>
    <property type="project" value="TreeGrafter"/>
</dbReference>
<accession>A0AAJ1TQL2</accession>
<reference evidence="3" key="1">
    <citation type="submission" date="2023-07" db="EMBL/GenBank/DDBJ databases">
        <title>Genomic Encyclopedia of Type Strains, Phase IV (KMG-IV): sequencing the most valuable type-strain genomes for metagenomic binning, comparative biology and taxonomic classification.</title>
        <authorList>
            <person name="Goeker M."/>
        </authorList>
    </citation>
    <scope>NUCLEOTIDE SEQUENCE</scope>
    <source>
        <strain evidence="3">DSM 19569</strain>
    </source>
</reference>
<dbReference type="AlphaFoldDB" id="A0AAJ1TQL2"/>
<dbReference type="RefSeq" id="WP_230365733.1">
    <property type="nucleotide sequence ID" value="NZ_JAJALK010000003.1"/>
</dbReference>
<protein>
    <submittedName>
        <fullName evidence="3">Peptidoglycan/LPS O-acetylase OafA/YrhL</fullName>
    </submittedName>
</protein>
<name>A0AAJ1TQL2_9HYPH</name>
<keyword evidence="1" id="KW-1133">Transmembrane helix</keyword>
<evidence type="ECO:0000259" key="2">
    <source>
        <dbReference type="Pfam" id="PF01757"/>
    </source>
</evidence>
<evidence type="ECO:0000313" key="4">
    <source>
        <dbReference type="Proteomes" id="UP001223420"/>
    </source>
</evidence>
<feature type="transmembrane region" description="Helical" evidence="1">
    <location>
        <begin position="40"/>
        <end position="59"/>
    </location>
</feature>
<keyword evidence="1" id="KW-0812">Transmembrane</keyword>
<feature type="transmembrane region" description="Helical" evidence="1">
    <location>
        <begin position="149"/>
        <end position="171"/>
    </location>
</feature>
<dbReference type="GO" id="GO:0000271">
    <property type="term" value="P:polysaccharide biosynthetic process"/>
    <property type="evidence" value="ECO:0007669"/>
    <property type="project" value="TreeGrafter"/>
</dbReference>
<feature type="domain" description="Acyltransferase 3" evidence="2">
    <location>
        <begin position="9"/>
        <end position="308"/>
    </location>
</feature>
<proteinExistence type="predicted"/>
<gene>
    <name evidence="3" type="ORF">QO001_001296</name>
</gene>
<dbReference type="GO" id="GO:0016747">
    <property type="term" value="F:acyltransferase activity, transferring groups other than amino-acyl groups"/>
    <property type="evidence" value="ECO:0007669"/>
    <property type="project" value="InterPro"/>
</dbReference>
<dbReference type="InterPro" id="IPR050879">
    <property type="entry name" value="Acyltransferase_3"/>
</dbReference>
<comment type="caution">
    <text evidence="3">The sequence shown here is derived from an EMBL/GenBank/DDBJ whole genome shotgun (WGS) entry which is preliminary data.</text>
</comment>
<feature type="transmembrane region" description="Helical" evidence="1">
    <location>
        <begin position="257"/>
        <end position="276"/>
    </location>
</feature>
<sequence length="339" mass="37351">MLPRHLPVLDGWRGCAILLVLVGHFATSRGINLGRFGVELFFVLSGRLMAEILFVRSVPLTRFVARRASRICPALIGFVLAMTVLALATGRERHLYGYLAALTLTYNYYRLWFAEVPNVDHVWSLCVEEHSYILLGLIALLWRRFGFALLPVLAALAALACLNGLISTALGGSYTDVYWRSDVRAASILLGAVAYLKFGRSDPMRARPSWRPAVLLLLGLMLNVDAVPDPIKYSLGTASLAAAVATIPSAPDVLRRGLTSTPLVLFGAWSYSIYLWQQPFYVLHEAMGGRLAKALVLPAIALGIASLFLIERPTRRYLNRAFDRAAGRNRSEAKSYATS</sequence>
<keyword evidence="1" id="KW-0472">Membrane</keyword>
<dbReference type="EMBL" id="JAUSWL010000002">
    <property type="protein sequence ID" value="MDQ0542378.1"/>
    <property type="molecule type" value="Genomic_DNA"/>
</dbReference>
<dbReference type="Proteomes" id="UP001223420">
    <property type="component" value="Unassembled WGS sequence"/>
</dbReference>